<dbReference type="InterPro" id="IPR000477">
    <property type="entry name" value="RT_dom"/>
</dbReference>
<organism evidence="2 3">
    <name type="scientific">Megalurothrips usitatus</name>
    <name type="common">bean blossom thrips</name>
    <dbReference type="NCBI Taxonomy" id="439358"/>
    <lineage>
        <taxon>Eukaryota</taxon>
        <taxon>Metazoa</taxon>
        <taxon>Ecdysozoa</taxon>
        <taxon>Arthropoda</taxon>
        <taxon>Hexapoda</taxon>
        <taxon>Insecta</taxon>
        <taxon>Pterygota</taxon>
        <taxon>Neoptera</taxon>
        <taxon>Paraneoptera</taxon>
        <taxon>Thysanoptera</taxon>
        <taxon>Terebrantia</taxon>
        <taxon>Thripoidea</taxon>
        <taxon>Thripidae</taxon>
        <taxon>Megalurothrips</taxon>
    </lineage>
</organism>
<feature type="domain" description="Reverse transcriptase" evidence="1">
    <location>
        <begin position="146"/>
        <end position="410"/>
    </location>
</feature>
<gene>
    <name evidence="2" type="ORF">ONE63_007305</name>
</gene>
<dbReference type="EMBL" id="JAPTSV010000004">
    <property type="protein sequence ID" value="KAJ1528936.1"/>
    <property type="molecule type" value="Genomic_DNA"/>
</dbReference>
<sequence length="757" mass="82744">MLSGVRERAQRDDAIPDEPLSALHVGRIAKRERQQNIVKIRDDDGRVLTEPGDVRAHFHDLYKAKFQARGRGGAARGDSPIWAGASRVLTEADGEALCRPFSIEEVHAAVIKCPKRRSPGQDGITAEFYEAAWEEIGETLTAVFNAIWSRREVPAEMTKGIITLVPKKARPASAKDYRPITLLDVDYKILARLWTARLAAVQDRLLHHNQVRPGGRRTMAGALCDLRDVISAFGALRKPGCVLSIDFSGAFDAVDHDFLFEVLERRGVPRQFVDVLRSAYAGAVSQLRVNGVLTAAFPVDRSVRQGCPGSMLLFATVLAPLLILLEPQLRGLTLTNGSIRVSAYADDAFMVLRDHDEAALAMQVLQKFAEVSGLQVNHGKCGALATGVWNTDRPIGVPYVTRMQVLGVTFQAAIKDTTRENWKSVLQAVRGVLAENATRALGLSQRARYVEMYGLSKLWHVAQVLPVPKGVANDIVRALGRFLWRGQYFSCSMAVVCTPREQGGLGVPQVRSKCLSLFAGRWQDVAVRTPDSFAGAWLQELVGAYPPGERRRAVWPHAAHFTAFREVKAAAPEASAEAAGRTAIRAFYKELAAATPAPVPRVVSGGPEADWPRVWANVNHIAVPEGARDSWWRAVHDLVVTRYRLHRIGCVGSAECPRCPAQDTLEHRLCGCTAVAHGWRETRATLSKLLGCEAAANTLLKPDFAPDTPERHEAAVWLAANYVHSIVTEGKCDARALAEHFAKATGSAVLSCLGTPV</sequence>
<dbReference type="CDD" id="cd01650">
    <property type="entry name" value="RT_nLTR_like"/>
    <property type="match status" value="1"/>
</dbReference>
<dbReference type="InterPro" id="IPR043502">
    <property type="entry name" value="DNA/RNA_pol_sf"/>
</dbReference>
<evidence type="ECO:0000313" key="3">
    <source>
        <dbReference type="Proteomes" id="UP001075354"/>
    </source>
</evidence>
<dbReference type="GO" id="GO:0071897">
    <property type="term" value="P:DNA biosynthetic process"/>
    <property type="evidence" value="ECO:0007669"/>
    <property type="project" value="UniProtKB-ARBA"/>
</dbReference>
<evidence type="ECO:0000313" key="2">
    <source>
        <dbReference type="EMBL" id="KAJ1528936.1"/>
    </source>
</evidence>
<dbReference type="PANTHER" id="PTHR19446">
    <property type="entry name" value="REVERSE TRANSCRIPTASES"/>
    <property type="match status" value="1"/>
</dbReference>
<dbReference type="PROSITE" id="PS50878">
    <property type="entry name" value="RT_POL"/>
    <property type="match status" value="1"/>
</dbReference>
<dbReference type="SUPFAM" id="SSF56672">
    <property type="entry name" value="DNA/RNA polymerases"/>
    <property type="match status" value="1"/>
</dbReference>
<evidence type="ECO:0000259" key="1">
    <source>
        <dbReference type="PROSITE" id="PS50878"/>
    </source>
</evidence>
<dbReference type="Pfam" id="PF00078">
    <property type="entry name" value="RVT_1"/>
    <property type="match status" value="1"/>
</dbReference>
<protein>
    <recommendedName>
        <fullName evidence="1">Reverse transcriptase domain-containing protein</fullName>
    </recommendedName>
</protein>
<accession>A0AAV7XY36</accession>
<reference evidence="2" key="1">
    <citation type="submission" date="2022-12" db="EMBL/GenBank/DDBJ databases">
        <title>Chromosome-level genome assembly of the bean flower thrips Megalurothrips usitatus.</title>
        <authorList>
            <person name="Ma L."/>
            <person name="Liu Q."/>
            <person name="Li H."/>
            <person name="Cai W."/>
        </authorList>
    </citation>
    <scope>NUCLEOTIDE SEQUENCE</scope>
    <source>
        <strain evidence="2">Cailab_2022a</strain>
    </source>
</reference>
<dbReference type="Proteomes" id="UP001075354">
    <property type="component" value="Chromosome 4"/>
</dbReference>
<dbReference type="AlphaFoldDB" id="A0AAV7XY36"/>
<comment type="caution">
    <text evidence="2">The sequence shown here is derived from an EMBL/GenBank/DDBJ whole genome shotgun (WGS) entry which is preliminary data.</text>
</comment>
<name>A0AAV7XY36_9NEOP</name>
<proteinExistence type="predicted"/>
<keyword evidence="3" id="KW-1185">Reference proteome</keyword>